<organism evidence="2 3">
    <name type="scientific">Boletus edulis BED1</name>
    <dbReference type="NCBI Taxonomy" id="1328754"/>
    <lineage>
        <taxon>Eukaryota</taxon>
        <taxon>Fungi</taxon>
        <taxon>Dikarya</taxon>
        <taxon>Basidiomycota</taxon>
        <taxon>Agaricomycotina</taxon>
        <taxon>Agaricomycetes</taxon>
        <taxon>Agaricomycetidae</taxon>
        <taxon>Boletales</taxon>
        <taxon>Boletineae</taxon>
        <taxon>Boletaceae</taxon>
        <taxon>Boletoideae</taxon>
        <taxon>Boletus</taxon>
    </lineage>
</organism>
<evidence type="ECO:0008006" key="4">
    <source>
        <dbReference type="Google" id="ProtNLM"/>
    </source>
</evidence>
<evidence type="ECO:0000256" key="1">
    <source>
        <dbReference type="SAM" id="SignalP"/>
    </source>
</evidence>
<comment type="caution">
    <text evidence="2">The sequence shown here is derived from an EMBL/GenBank/DDBJ whole genome shotgun (WGS) entry which is preliminary data.</text>
</comment>
<feature type="signal peptide" evidence="1">
    <location>
        <begin position="1"/>
        <end position="22"/>
    </location>
</feature>
<evidence type="ECO:0000313" key="2">
    <source>
        <dbReference type="EMBL" id="KAF8424410.1"/>
    </source>
</evidence>
<gene>
    <name evidence="2" type="ORF">L210DRAFT_3568221</name>
</gene>
<protein>
    <recommendedName>
        <fullName evidence="4">Secreted protein</fullName>
    </recommendedName>
</protein>
<accession>A0AAD4G718</accession>
<reference evidence="2" key="1">
    <citation type="submission" date="2019-10" db="EMBL/GenBank/DDBJ databases">
        <authorList>
            <consortium name="DOE Joint Genome Institute"/>
            <person name="Kuo A."/>
            <person name="Miyauchi S."/>
            <person name="Kiss E."/>
            <person name="Drula E."/>
            <person name="Kohler A."/>
            <person name="Sanchez-Garcia M."/>
            <person name="Andreopoulos B."/>
            <person name="Barry K.W."/>
            <person name="Bonito G."/>
            <person name="Buee M."/>
            <person name="Carver A."/>
            <person name="Chen C."/>
            <person name="Cichocki N."/>
            <person name="Clum A."/>
            <person name="Culley D."/>
            <person name="Crous P.W."/>
            <person name="Fauchery L."/>
            <person name="Girlanda M."/>
            <person name="Hayes R."/>
            <person name="Keri Z."/>
            <person name="LaButti K."/>
            <person name="Lipzen A."/>
            <person name="Lombard V."/>
            <person name="Magnuson J."/>
            <person name="Maillard F."/>
            <person name="Morin E."/>
            <person name="Murat C."/>
            <person name="Nolan M."/>
            <person name="Ohm R."/>
            <person name="Pangilinan J."/>
            <person name="Pereira M."/>
            <person name="Perotto S."/>
            <person name="Peter M."/>
            <person name="Riley R."/>
            <person name="Sitrit Y."/>
            <person name="Stielow B."/>
            <person name="Szollosi G."/>
            <person name="Zifcakova L."/>
            <person name="Stursova M."/>
            <person name="Spatafora J.W."/>
            <person name="Tedersoo L."/>
            <person name="Vaario L.-M."/>
            <person name="Yamada A."/>
            <person name="Yan M."/>
            <person name="Wang P."/>
            <person name="Xu J."/>
            <person name="Bruns T."/>
            <person name="Baldrian P."/>
            <person name="Vilgalys R."/>
            <person name="Henrissat B."/>
            <person name="Grigoriev I.V."/>
            <person name="Hibbett D."/>
            <person name="Nagy L.G."/>
            <person name="Martin F.M."/>
        </authorList>
    </citation>
    <scope>NUCLEOTIDE SEQUENCE</scope>
    <source>
        <strain evidence="2">BED1</strain>
    </source>
</reference>
<keyword evidence="1" id="KW-0732">Signal</keyword>
<name>A0AAD4G718_BOLED</name>
<dbReference type="Proteomes" id="UP001194468">
    <property type="component" value="Unassembled WGS sequence"/>
</dbReference>
<dbReference type="AlphaFoldDB" id="A0AAD4G718"/>
<evidence type="ECO:0000313" key="3">
    <source>
        <dbReference type="Proteomes" id="UP001194468"/>
    </source>
</evidence>
<sequence length="75" mass="8639">MEGKAMMVFLTHLLVLLEALNSDILRCPRARSNSAFILRYTPLTCQHLSFVLLSEKTRSQPYPRDMKIDSSILRT</sequence>
<keyword evidence="3" id="KW-1185">Reference proteome</keyword>
<feature type="chain" id="PRO_5042041063" description="Secreted protein" evidence="1">
    <location>
        <begin position="23"/>
        <end position="75"/>
    </location>
</feature>
<dbReference type="EMBL" id="WHUW01000104">
    <property type="protein sequence ID" value="KAF8424410.1"/>
    <property type="molecule type" value="Genomic_DNA"/>
</dbReference>
<reference evidence="2" key="2">
    <citation type="journal article" date="2020" name="Nat. Commun.">
        <title>Large-scale genome sequencing of mycorrhizal fungi provides insights into the early evolution of symbiotic traits.</title>
        <authorList>
            <person name="Miyauchi S."/>
            <person name="Kiss E."/>
            <person name="Kuo A."/>
            <person name="Drula E."/>
            <person name="Kohler A."/>
            <person name="Sanchez-Garcia M."/>
            <person name="Morin E."/>
            <person name="Andreopoulos B."/>
            <person name="Barry K.W."/>
            <person name="Bonito G."/>
            <person name="Buee M."/>
            <person name="Carver A."/>
            <person name="Chen C."/>
            <person name="Cichocki N."/>
            <person name="Clum A."/>
            <person name="Culley D."/>
            <person name="Crous P.W."/>
            <person name="Fauchery L."/>
            <person name="Girlanda M."/>
            <person name="Hayes R.D."/>
            <person name="Keri Z."/>
            <person name="LaButti K."/>
            <person name="Lipzen A."/>
            <person name="Lombard V."/>
            <person name="Magnuson J."/>
            <person name="Maillard F."/>
            <person name="Murat C."/>
            <person name="Nolan M."/>
            <person name="Ohm R.A."/>
            <person name="Pangilinan J."/>
            <person name="Pereira M.F."/>
            <person name="Perotto S."/>
            <person name="Peter M."/>
            <person name="Pfister S."/>
            <person name="Riley R."/>
            <person name="Sitrit Y."/>
            <person name="Stielow J.B."/>
            <person name="Szollosi G."/>
            <person name="Zifcakova L."/>
            <person name="Stursova M."/>
            <person name="Spatafora J.W."/>
            <person name="Tedersoo L."/>
            <person name="Vaario L.M."/>
            <person name="Yamada A."/>
            <person name="Yan M."/>
            <person name="Wang P."/>
            <person name="Xu J."/>
            <person name="Bruns T."/>
            <person name="Baldrian P."/>
            <person name="Vilgalys R."/>
            <person name="Dunand C."/>
            <person name="Henrissat B."/>
            <person name="Grigoriev I.V."/>
            <person name="Hibbett D."/>
            <person name="Nagy L.G."/>
            <person name="Martin F.M."/>
        </authorList>
    </citation>
    <scope>NUCLEOTIDE SEQUENCE</scope>
    <source>
        <strain evidence="2">BED1</strain>
    </source>
</reference>
<proteinExistence type="predicted"/>